<dbReference type="InterPro" id="IPR029062">
    <property type="entry name" value="Class_I_gatase-like"/>
</dbReference>
<feature type="active site" description="Nucleophile" evidence="8">
    <location>
        <position position="95"/>
    </location>
</feature>
<dbReference type="Gene3D" id="3.40.50.880">
    <property type="match status" value="1"/>
</dbReference>
<dbReference type="InterPro" id="IPR002161">
    <property type="entry name" value="PdxT/SNO"/>
</dbReference>
<dbReference type="NCBIfam" id="TIGR03800">
    <property type="entry name" value="PLP_synth_Pdx2"/>
    <property type="match status" value="1"/>
</dbReference>
<dbReference type="FunFam" id="3.40.50.880:FF:000041">
    <property type="entry name" value="Glutamine amidotransferase subunit pdxT, putative"/>
    <property type="match status" value="1"/>
</dbReference>
<dbReference type="GO" id="GO:0016829">
    <property type="term" value="F:lyase activity"/>
    <property type="evidence" value="ECO:0007669"/>
    <property type="project" value="UniProtKB-KW"/>
</dbReference>
<proteinExistence type="inferred from homology"/>
<accession>A0ABD0KS69</accession>
<dbReference type="PANTHER" id="PTHR31559:SF0">
    <property type="entry name" value="PYRIDOXAL 5'-PHOSPHATE SYNTHASE SUBUNIT SNO1-RELATED"/>
    <property type="match status" value="1"/>
</dbReference>
<dbReference type="HAMAP" id="MF_01615">
    <property type="entry name" value="PdxT"/>
    <property type="match status" value="1"/>
</dbReference>
<dbReference type="PANTHER" id="PTHR31559">
    <property type="entry name" value="PYRIDOXAL 5'-PHOSPHATE SYNTHASE SUBUNIT SNO"/>
    <property type="match status" value="1"/>
</dbReference>
<dbReference type="SUPFAM" id="SSF52317">
    <property type="entry name" value="Class I glutamine amidotransferase-like"/>
    <property type="match status" value="1"/>
</dbReference>
<protein>
    <recommendedName>
        <fullName evidence="2">glutaminase</fullName>
        <ecNumber evidence="2">3.5.1.2</ecNumber>
    </recommendedName>
</protein>
<dbReference type="PROSITE" id="PS51130">
    <property type="entry name" value="PDXT_SNO_2"/>
    <property type="match status" value="1"/>
</dbReference>
<evidence type="ECO:0000256" key="5">
    <source>
        <dbReference type="ARBA" id="ARBA00022962"/>
    </source>
</evidence>
<keyword evidence="11" id="KW-1185">Reference proteome</keyword>
<evidence type="ECO:0000256" key="3">
    <source>
        <dbReference type="ARBA" id="ARBA00022801"/>
    </source>
</evidence>
<keyword evidence="5" id="KW-0315">Glutamine amidotransferase</keyword>
<comment type="catalytic activity">
    <reaction evidence="7">
        <text>L-glutamine + H2O = L-glutamate + NH4(+)</text>
        <dbReference type="Rhea" id="RHEA:15889"/>
        <dbReference type="ChEBI" id="CHEBI:15377"/>
        <dbReference type="ChEBI" id="CHEBI:28938"/>
        <dbReference type="ChEBI" id="CHEBI:29985"/>
        <dbReference type="ChEBI" id="CHEBI:58359"/>
        <dbReference type="EC" id="3.5.1.2"/>
    </reaction>
</comment>
<feature type="binding site" evidence="9">
    <location>
        <position position="125"/>
    </location>
    <ligand>
        <name>L-glutamine</name>
        <dbReference type="ChEBI" id="CHEBI:58359"/>
    </ligand>
</feature>
<feature type="binding site" evidence="9">
    <location>
        <begin position="162"/>
        <end position="163"/>
    </location>
    <ligand>
        <name>L-glutamine</name>
        <dbReference type="ChEBI" id="CHEBI:58359"/>
    </ligand>
</feature>
<evidence type="ECO:0000256" key="1">
    <source>
        <dbReference type="ARBA" id="ARBA00008345"/>
    </source>
</evidence>
<keyword evidence="3" id="KW-0378">Hydrolase</keyword>
<dbReference type="EMBL" id="JACVVK020000130">
    <property type="protein sequence ID" value="KAK7490103.1"/>
    <property type="molecule type" value="Genomic_DNA"/>
</dbReference>
<dbReference type="CDD" id="cd01749">
    <property type="entry name" value="GATase1_PB"/>
    <property type="match status" value="1"/>
</dbReference>
<dbReference type="Proteomes" id="UP001519460">
    <property type="component" value="Unassembled WGS sequence"/>
</dbReference>
<name>A0ABD0KS69_9CAEN</name>
<dbReference type="EC" id="3.5.1.2" evidence="2"/>
<gene>
    <name evidence="10" type="ORF">BaRGS_00018625</name>
</gene>
<comment type="similarity">
    <text evidence="1">Belongs to the glutaminase PdxT/SNO family.</text>
</comment>
<feature type="binding site" evidence="9">
    <location>
        <begin position="62"/>
        <end position="64"/>
    </location>
    <ligand>
        <name>L-glutamine</name>
        <dbReference type="ChEBI" id="CHEBI:58359"/>
    </ligand>
</feature>
<dbReference type="PIRSF" id="PIRSF005639">
    <property type="entry name" value="Glut_amidoT_SNO"/>
    <property type="match status" value="1"/>
</dbReference>
<comment type="caution">
    <text evidence="10">The sequence shown here is derived from an EMBL/GenBank/DDBJ whole genome shotgun (WGS) entry which is preliminary data.</text>
</comment>
<keyword evidence="4" id="KW-0663">Pyridoxal phosphate</keyword>
<organism evidence="10 11">
    <name type="scientific">Batillaria attramentaria</name>
    <dbReference type="NCBI Taxonomy" id="370345"/>
    <lineage>
        <taxon>Eukaryota</taxon>
        <taxon>Metazoa</taxon>
        <taxon>Spiralia</taxon>
        <taxon>Lophotrochozoa</taxon>
        <taxon>Mollusca</taxon>
        <taxon>Gastropoda</taxon>
        <taxon>Caenogastropoda</taxon>
        <taxon>Sorbeoconcha</taxon>
        <taxon>Cerithioidea</taxon>
        <taxon>Batillariidae</taxon>
        <taxon>Batillaria</taxon>
    </lineage>
</organism>
<dbReference type="GO" id="GO:0004359">
    <property type="term" value="F:glutaminase activity"/>
    <property type="evidence" value="ECO:0007669"/>
    <property type="project" value="UniProtKB-EC"/>
</dbReference>
<evidence type="ECO:0000256" key="8">
    <source>
        <dbReference type="PIRSR" id="PIRSR005639-1"/>
    </source>
</evidence>
<evidence type="ECO:0000313" key="11">
    <source>
        <dbReference type="Proteomes" id="UP001519460"/>
    </source>
</evidence>
<evidence type="ECO:0000256" key="4">
    <source>
        <dbReference type="ARBA" id="ARBA00022898"/>
    </source>
</evidence>
<dbReference type="PROSITE" id="PS51273">
    <property type="entry name" value="GATASE_TYPE_1"/>
    <property type="match status" value="1"/>
</dbReference>
<feature type="active site" description="Charge relay system" evidence="8">
    <location>
        <position position="207"/>
    </location>
</feature>
<feature type="active site" description="Charge relay system" evidence="8">
    <location>
        <position position="205"/>
    </location>
</feature>
<evidence type="ECO:0000256" key="6">
    <source>
        <dbReference type="ARBA" id="ARBA00023239"/>
    </source>
</evidence>
<dbReference type="PROSITE" id="PS01236">
    <property type="entry name" value="PDXT_SNO_1"/>
    <property type="match status" value="1"/>
</dbReference>
<dbReference type="AlphaFoldDB" id="A0ABD0KS69"/>
<dbReference type="InterPro" id="IPR021196">
    <property type="entry name" value="PdxT/SNO_CS"/>
</dbReference>
<evidence type="ECO:0000256" key="2">
    <source>
        <dbReference type="ARBA" id="ARBA00012918"/>
    </source>
</evidence>
<evidence type="ECO:0000256" key="7">
    <source>
        <dbReference type="ARBA" id="ARBA00049534"/>
    </source>
</evidence>
<keyword evidence="6" id="KW-0456">Lyase</keyword>
<dbReference type="Pfam" id="PF01174">
    <property type="entry name" value="SNO"/>
    <property type="match status" value="1"/>
</dbReference>
<evidence type="ECO:0000313" key="10">
    <source>
        <dbReference type="EMBL" id="KAK7490103.1"/>
    </source>
</evidence>
<reference evidence="10 11" key="1">
    <citation type="journal article" date="2023" name="Sci. Data">
        <title>Genome assembly of the Korean intertidal mud-creeper Batillaria attramentaria.</title>
        <authorList>
            <person name="Patra A.K."/>
            <person name="Ho P.T."/>
            <person name="Jun S."/>
            <person name="Lee S.J."/>
            <person name="Kim Y."/>
            <person name="Won Y.J."/>
        </authorList>
    </citation>
    <scope>NUCLEOTIDE SEQUENCE [LARGE SCALE GENOMIC DNA]</scope>
    <source>
        <strain evidence="10">Wonlab-2016</strain>
    </source>
</reference>
<evidence type="ECO:0000256" key="9">
    <source>
        <dbReference type="PIRSR" id="PIRSR005639-2"/>
    </source>
</evidence>
<sequence length="226" mass="25079">MAESSPTLIIGVMAVQGAFLEHQVALKGAAEQISQRPKLVVREVRHAADITSDIQGLIIPGGESTTMSLFLRRNNMEKPLEEWIGQKNHVTWGTCAGMILLSKQLEHQKEGGQSSLGVTDTLVSRNYFGRQVDSFEADLAITNPELLNDPHQKKEYSRGVFIRAPAVLEVNDPSVEVLAAMRLSEKDAPVVVAFRQGNVLSTAFHPELTEDLRWHRYFLNMVLSCS</sequence>